<protein>
    <submittedName>
        <fullName evidence="2">Uncharacterized protein</fullName>
    </submittedName>
</protein>
<feature type="transmembrane region" description="Helical" evidence="1">
    <location>
        <begin position="68"/>
        <end position="86"/>
    </location>
</feature>
<dbReference type="EMBL" id="JAOG01000001">
    <property type="protein sequence ID" value="EUA57938.1"/>
    <property type="molecule type" value="Genomic_DNA"/>
</dbReference>
<feature type="transmembrane region" description="Helical" evidence="1">
    <location>
        <begin position="38"/>
        <end position="62"/>
    </location>
</feature>
<evidence type="ECO:0000313" key="2">
    <source>
        <dbReference type="EMBL" id="EUA57938.1"/>
    </source>
</evidence>
<dbReference type="Proteomes" id="UP000020825">
    <property type="component" value="Unassembled WGS sequence"/>
</dbReference>
<dbReference type="PATRIC" id="fig|1299331.3.peg.1042"/>
<keyword evidence="1" id="KW-1133">Transmembrane helix</keyword>
<keyword evidence="1" id="KW-0812">Transmembrane</keyword>
<keyword evidence="1" id="KW-0472">Membrane</keyword>
<feature type="transmembrane region" description="Helical" evidence="1">
    <location>
        <begin position="98"/>
        <end position="116"/>
    </location>
</feature>
<comment type="caution">
    <text evidence="2">The sequence shown here is derived from an EMBL/GenBank/DDBJ whole genome shotgun (WGS) entry which is preliminary data.</text>
</comment>
<accession>X8CR45</accession>
<evidence type="ECO:0000256" key="1">
    <source>
        <dbReference type="SAM" id="Phobius"/>
    </source>
</evidence>
<gene>
    <name evidence="2" type="ORF">I550_1070</name>
</gene>
<organism evidence="2 3">
    <name type="scientific">Mycobacterium intracellulare 1956</name>
    <dbReference type="NCBI Taxonomy" id="1299331"/>
    <lineage>
        <taxon>Bacteria</taxon>
        <taxon>Bacillati</taxon>
        <taxon>Actinomycetota</taxon>
        <taxon>Actinomycetes</taxon>
        <taxon>Mycobacteriales</taxon>
        <taxon>Mycobacteriaceae</taxon>
        <taxon>Mycobacterium</taxon>
        <taxon>Mycobacterium avium complex (MAC)</taxon>
    </lineage>
</organism>
<evidence type="ECO:0000313" key="3">
    <source>
        <dbReference type="Proteomes" id="UP000020825"/>
    </source>
</evidence>
<reference evidence="2 3" key="1">
    <citation type="submission" date="2013-12" db="EMBL/GenBank/DDBJ databases">
        <authorList>
            <person name="Zelazny A."/>
            <person name="Olivier K."/>
            <person name="Holland S."/>
            <person name="Lenaerts A."/>
            <person name="Ordway D."/>
            <person name="DeGroote M.A."/>
            <person name="Parker T."/>
            <person name="Sizemore C."/>
            <person name="Tallon L.J."/>
            <person name="Sadzewicz L.K."/>
            <person name="Sengamalay N."/>
            <person name="Fraser C.M."/>
            <person name="Hine E."/>
            <person name="Shefchek K.A."/>
            <person name="Das S.P."/>
            <person name="Tettelin H."/>
        </authorList>
    </citation>
    <scope>NUCLEOTIDE SEQUENCE [LARGE SCALE GENOMIC DNA]</scope>
    <source>
        <strain evidence="2 3">1956</strain>
    </source>
</reference>
<name>X8CR45_MYCIT</name>
<proteinExistence type="predicted"/>
<sequence length="211" mass="22309">MGYRLDTLQHRQRSDLTDTQPRVASVEDGGATDPAIRFVVLSLLAVDGVLSALAGALLLPFYIGTVPFPLSGLISGLVNAALVWAAGRWTRSPRLAALPLWTWLLTVAVISMGGPADDVILGGRGLMAYGPCCCWCSASCRRSGCCGGAAAAVDLGLYRVDISAGMSPACAYGRGSTVDCCPYGTRHGCHEFTCWDARMKFDRGEVTPRCC</sequence>
<dbReference type="AlphaFoldDB" id="X8CR45"/>